<protein>
    <submittedName>
        <fullName evidence="2">Uncharacterized protein</fullName>
    </submittedName>
</protein>
<name>A0A815Y098_9BILA</name>
<gene>
    <name evidence="2" type="ORF">JYZ213_LOCUS47043</name>
</gene>
<organism evidence="2 3">
    <name type="scientific">Adineta steineri</name>
    <dbReference type="NCBI Taxonomy" id="433720"/>
    <lineage>
        <taxon>Eukaryota</taxon>
        <taxon>Metazoa</taxon>
        <taxon>Spiralia</taxon>
        <taxon>Gnathifera</taxon>
        <taxon>Rotifera</taxon>
        <taxon>Eurotatoria</taxon>
        <taxon>Bdelloidea</taxon>
        <taxon>Adinetida</taxon>
        <taxon>Adinetidae</taxon>
        <taxon>Adineta</taxon>
    </lineage>
</organism>
<feature type="non-terminal residue" evidence="2">
    <location>
        <position position="1"/>
    </location>
</feature>
<proteinExistence type="predicted"/>
<feature type="region of interest" description="Disordered" evidence="1">
    <location>
        <begin position="28"/>
        <end position="50"/>
    </location>
</feature>
<reference evidence="2" key="1">
    <citation type="submission" date="2021-02" db="EMBL/GenBank/DDBJ databases">
        <authorList>
            <person name="Nowell W R."/>
        </authorList>
    </citation>
    <scope>NUCLEOTIDE SEQUENCE</scope>
</reference>
<dbReference type="Proteomes" id="UP000663845">
    <property type="component" value="Unassembled WGS sequence"/>
</dbReference>
<dbReference type="EMBL" id="CAJNOG010007168">
    <property type="protein sequence ID" value="CAF1564028.1"/>
    <property type="molecule type" value="Genomic_DNA"/>
</dbReference>
<evidence type="ECO:0000313" key="3">
    <source>
        <dbReference type="Proteomes" id="UP000663845"/>
    </source>
</evidence>
<evidence type="ECO:0000313" key="2">
    <source>
        <dbReference type="EMBL" id="CAF1564028.1"/>
    </source>
</evidence>
<sequence>SYHTEKHDNFIKWTQELALCGRLSSHENSSEAIDHTTDNESSGLASHSNIEEIPTPSIVSNELSHSITNNITTLLLFSFDLKN</sequence>
<feature type="compositionally biased region" description="Basic and acidic residues" evidence="1">
    <location>
        <begin position="28"/>
        <end position="38"/>
    </location>
</feature>
<dbReference type="AlphaFoldDB" id="A0A815Y098"/>
<accession>A0A815Y098</accession>
<evidence type="ECO:0000256" key="1">
    <source>
        <dbReference type="SAM" id="MobiDB-lite"/>
    </source>
</evidence>
<feature type="compositionally biased region" description="Polar residues" evidence="1">
    <location>
        <begin position="39"/>
        <end position="48"/>
    </location>
</feature>
<comment type="caution">
    <text evidence="2">The sequence shown here is derived from an EMBL/GenBank/DDBJ whole genome shotgun (WGS) entry which is preliminary data.</text>
</comment>